<accession>A0A2P2MRP1</accession>
<reference evidence="1" key="1">
    <citation type="submission" date="2018-02" db="EMBL/GenBank/DDBJ databases">
        <title>Rhizophora mucronata_Transcriptome.</title>
        <authorList>
            <person name="Meera S.P."/>
            <person name="Sreeshan A."/>
            <person name="Augustine A."/>
        </authorList>
    </citation>
    <scope>NUCLEOTIDE SEQUENCE</scope>
    <source>
        <tissue evidence="1">Leaf</tissue>
    </source>
</reference>
<organism evidence="1">
    <name type="scientific">Rhizophora mucronata</name>
    <name type="common">Asiatic mangrove</name>
    <dbReference type="NCBI Taxonomy" id="61149"/>
    <lineage>
        <taxon>Eukaryota</taxon>
        <taxon>Viridiplantae</taxon>
        <taxon>Streptophyta</taxon>
        <taxon>Embryophyta</taxon>
        <taxon>Tracheophyta</taxon>
        <taxon>Spermatophyta</taxon>
        <taxon>Magnoliopsida</taxon>
        <taxon>eudicotyledons</taxon>
        <taxon>Gunneridae</taxon>
        <taxon>Pentapetalae</taxon>
        <taxon>rosids</taxon>
        <taxon>fabids</taxon>
        <taxon>Malpighiales</taxon>
        <taxon>Rhizophoraceae</taxon>
        <taxon>Rhizophora</taxon>
    </lineage>
</organism>
<proteinExistence type="predicted"/>
<dbReference type="AlphaFoldDB" id="A0A2P2MRP1"/>
<dbReference type="EMBL" id="GGEC01052398">
    <property type="protein sequence ID" value="MBX32882.1"/>
    <property type="molecule type" value="Transcribed_RNA"/>
</dbReference>
<name>A0A2P2MRP1_RHIMU</name>
<sequence length="90" mass="9491">MNNKVSESHQYAISSITVLPTHIAPPLNTARTAGAVDVAAEWVPAQSGLPKPVTRPSMSNISLTAKVRPFKGSSCPEELGFSTNFSVKAP</sequence>
<evidence type="ECO:0000313" key="1">
    <source>
        <dbReference type="EMBL" id="MBX32882.1"/>
    </source>
</evidence>
<protein>
    <submittedName>
        <fullName evidence="1">Uncharacterized protein MANES_09G165600</fullName>
    </submittedName>
</protein>